<feature type="region of interest" description="Disordered" evidence="2">
    <location>
        <begin position="441"/>
        <end position="497"/>
    </location>
</feature>
<reference evidence="4" key="1">
    <citation type="journal article" date="2015" name="Nat. Plants">
        <title>Genome expansion of Arabis alpina linked with retrotransposition and reduced symmetric DNA methylation.</title>
        <authorList>
            <person name="Willing E.M."/>
            <person name="Rawat V."/>
            <person name="Mandakova T."/>
            <person name="Maumus F."/>
            <person name="James G.V."/>
            <person name="Nordstroem K.J."/>
            <person name="Becker C."/>
            <person name="Warthmann N."/>
            <person name="Chica C."/>
            <person name="Szarzynska B."/>
            <person name="Zytnicki M."/>
            <person name="Albani M.C."/>
            <person name="Kiefer C."/>
            <person name="Bergonzi S."/>
            <person name="Castaings L."/>
            <person name="Mateos J.L."/>
            <person name="Berns M.C."/>
            <person name="Bujdoso N."/>
            <person name="Piofczyk T."/>
            <person name="de Lorenzo L."/>
            <person name="Barrero-Sicilia C."/>
            <person name="Mateos I."/>
            <person name="Piednoel M."/>
            <person name="Hagmann J."/>
            <person name="Chen-Min-Tao R."/>
            <person name="Iglesias-Fernandez R."/>
            <person name="Schuster S.C."/>
            <person name="Alonso-Blanco C."/>
            <person name="Roudier F."/>
            <person name="Carbonero P."/>
            <person name="Paz-Ares J."/>
            <person name="Davis S.J."/>
            <person name="Pecinka A."/>
            <person name="Quesneville H."/>
            <person name="Colot V."/>
            <person name="Lysak M.A."/>
            <person name="Weigel D."/>
            <person name="Coupland G."/>
            <person name="Schneeberger K."/>
        </authorList>
    </citation>
    <scope>NUCLEOTIDE SEQUENCE [LARGE SCALE GENOMIC DNA]</scope>
    <source>
        <strain evidence="4">cv. Pajares</strain>
    </source>
</reference>
<feature type="compositionally biased region" description="Basic and acidic residues" evidence="2">
    <location>
        <begin position="441"/>
        <end position="487"/>
    </location>
</feature>
<feature type="region of interest" description="Disordered" evidence="2">
    <location>
        <begin position="794"/>
        <end position="839"/>
    </location>
</feature>
<dbReference type="Proteomes" id="UP000029120">
    <property type="component" value="Chromosome 2"/>
</dbReference>
<evidence type="ECO:0000313" key="4">
    <source>
        <dbReference type="Proteomes" id="UP000029120"/>
    </source>
</evidence>
<dbReference type="PANTHER" id="PTHR31099:SF49">
    <property type="entry name" value="MYOSIN HEAVY CHAIN-LIKE PROTEIN"/>
    <property type="match status" value="1"/>
</dbReference>
<sequence length="923" mass="100972">MSSDSSASVKLNRRRIRRDPNVTLAYASDDRLDKFIPTGVPLAGPSDRRVSDASSPRIELPTHRSHVVPQKVSRDSSGDGSSYARSEDDSQRSETSDRVKTDAGTSGGEKGSFIDFRNAEPKSPGPGLGHAISLDDSNDVESSMNSSRVYALTPASGWEGISVAYPQANDRPWSPPSGYMCVYESFIKNGGLCFPIPRLLLQYCHQRRISLSQLTHGSIRAMMAVVVLAAEHGGVVNLDEFEEISSFSLIGNSGRFYVSPRGGYQLVKGHSSQVNRHRWSRYFYVEISRRTIGEFIEPVKRKTPKDSVVTLLRKDKKHIRHWPDFLSHRIARSYPRFSTGDFFLPLEDNSPEAQQGSNKKTSSSQRKKSSTPSKKKTVQTRPKKSSMVKLNLDVVDSDEEFELPRVDPPIVREGLRPEKAPITHGRGKGLMGGLLAESRRAEEARLERERQKEVAKRKSRSKEKMGVEAEAKKKKRADEEKEMAKSIKEKKRSAHEALGSGDRIEKLARFNTVGLPVEVDHLYAGAVVRVGDGDGSSSSPFDFVFDFRGGGKHISQVPLACLQFVRCVRGGPDFLSPPAVDPSSSDPDTRFAMSAISMLAGYNFLADARYDLDQRNRKLNAQNGDLVSESNRSQEARTRAELEVAKLKDLLNHSQQMNGELIASKDDLSLKVDALTSALAEAEEAKKEVVSRIEGEVAELRSSSKDAVARAVEGVKTKAKDKLRRSIEIMEARSRAQTEADRLASLASQVVGAIRRMEKTAKDGVLIDAAKKEKLEARLASYTAEAVAIVLPSLPTDSSDDEEIEPKKSVALDISSSDSSDEEAEKSEVDGRSSVAGKTPALTLAEIKEAANVEAEDANQLTAELFGDQSEAEGDAGENVATEEPASIEAPVSVEEPAIDAATGELIAPLFADSNLEEQETAS</sequence>
<feature type="coiled-coil region" evidence="1">
    <location>
        <begin position="665"/>
        <end position="699"/>
    </location>
</feature>
<dbReference type="PANTHER" id="PTHR31099">
    <property type="entry name" value="OS06G0165300 PROTEIN"/>
    <property type="match status" value="1"/>
</dbReference>
<accession>A0A087HFY7</accession>
<protein>
    <submittedName>
        <fullName evidence="3">Uncharacterized protein</fullName>
    </submittedName>
</protein>
<dbReference type="Gramene" id="KFK41039">
    <property type="protein sequence ID" value="KFK41039"/>
    <property type="gene ID" value="AALP_AA2G077500"/>
</dbReference>
<feature type="compositionally biased region" description="Basic residues" evidence="2">
    <location>
        <begin position="365"/>
        <end position="386"/>
    </location>
</feature>
<evidence type="ECO:0000256" key="2">
    <source>
        <dbReference type="SAM" id="MobiDB-lite"/>
    </source>
</evidence>
<proteinExistence type="predicted"/>
<evidence type="ECO:0000313" key="3">
    <source>
        <dbReference type="EMBL" id="KFK41039.1"/>
    </source>
</evidence>
<evidence type="ECO:0000256" key="1">
    <source>
        <dbReference type="SAM" id="Coils"/>
    </source>
</evidence>
<feature type="region of interest" description="Disordered" evidence="2">
    <location>
        <begin position="345"/>
        <end position="387"/>
    </location>
</feature>
<dbReference type="AlphaFoldDB" id="A0A087HFY7"/>
<keyword evidence="4" id="KW-1185">Reference proteome</keyword>
<gene>
    <name evidence="3" type="ordered locus">AALP_Aa2g077500</name>
</gene>
<organism evidence="3 4">
    <name type="scientific">Arabis alpina</name>
    <name type="common">Alpine rock-cress</name>
    <dbReference type="NCBI Taxonomy" id="50452"/>
    <lineage>
        <taxon>Eukaryota</taxon>
        <taxon>Viridiplantae</taxon>
        <taxon>Streptophyta</taxon>
        <taxon>Embryophyta</taxon>
        <taxon>Tracheophyta</taxon>
        <taxon>Spermatophyta</taxon>
        <taxon>Magnoliopsida</taxon>
        <taxon>eudicotyledons</taxon>
        <taxon>Gunneridae</taxon>
        <taxon>Pentapetalae</taxon>
        <taxon>rosids</taxon>
        <taxon>malvids</taxon>
        <taxon>Brassicales</taxon>
        <taxon>Brassicaceae</taxon>
        <taxon>Arabideae</taxon>
        <taxon>Arabis</taxon>
    </lineage>
</organism>
<dbReference type="EMBL" id="CM002870">
    <property type="protein sequence ID" value="KFK41039.1"/>
    <property type="molecule type" value="Genomic_DNA"/>
</dbReference>
<feature type="region of interest" description="Disordered" evidence="2">
    <location>
        <begin position="855"/>
        <end position="895"/>
    </location>
</feature>
<feature type="compositionally biased region" description="Basic and acidic residues" evidence="2">
    <location>
        <begin position="85"/>
        <end position="101"/>
    </location>
</feature>
<feature type="region of interest" description="Disordered" evidence="2">
    <location>
        <begin position="1"/>
        <end position="139"/>
    </location>
</feature>
<name>A0A087HFY7_ARAAL</name>
<keyword evidence="1" id="KW-0175">Coiled coil</keyword>
<dbReference type="OMA" id="ESYFNDH"/>